<evidence type="ECO:0000256" key="3">
    <source>
        <dbReference type="ARBA" id="ARBA00022475"/>
    </source>
</evidence>
<gene>
    <name evidence="9" type="primary">tatA</name>
    <name evidence="11" type="ORF">NITHO_5280007</name>
</gene>
<name>I4ELS8_9BACT</name>
<dbReference type="EMBL" id="CAGS01000477">
    <property type="protein sequence ID" value="CCF85640.1"/>
    <property type="molecule type" value="Genomic_DNA"/>
</dbReference>
<dbReference type="Pfam" id="PF02416">
    <property type="entry name" value="TatA_B_E"/>
    <property type="match status" value="1"/>
</dbReference>
<feature type="region of interest" description="Disordered" evidence="10">
    <location>
        <begin position="45"/>
        <end position="70"/>
    </location>
</feature>
<feature type="compositionally biased region" description="Basic and acidic residues" evidence="10">
    <location>
        <begin position="49"/>
        <end position="70"/>
    </location>
</feature>
<comment type="subunit">
    <text evidence="9">Forms a complex with TatC.</text>
</comment>
<evidence type="ECO:0000256" key="6">
    <source>
        <dbReference type="ARBA" id="ARBA00022989"/>
    </source>
</evidence>
<dbReference type="GO" id="GO:0033281">
    <property type="term" value="C:TAT protein transport complex"/>
    <property type="evidence" value="ECO:0007669"/>
    <property type="project" value="UniProtKB-UniRule"/>
</dbReference>
<keyword evidence="2 9" id="KW-0813">Transport</keyword>
<evidence type="ECO:0000313" key="12">
    <source>
        <dbReference type="Proteomes" id="UP000004221"/>
    </source>
</evidence>
<evidence type="ECO:0000313" key="11">
    <source>
        <dbReference type="EMBL" id="CCF85640.1"/>
    </source>
</evidence>
<protein>
    <recommendedName>
        <fullName evidence="9">Sec-independent protein translocase protein TatA</fullName>
    </recommendedName>
</protein>
<comment type="subcellular location">
    <subcellularLocation>
        <location evidence="1 9">Cell membrane</location>
        <topology evidence="1 9">Single-pass membrane protein</topology>
    </subcellularLocation>
</comment>
<accession>I4ELS8</accession>
<keyword evidence="12" id="KW-1185">Reference proteome</keyword>
<keyword evidence="6 9" id="KW-1133">Transmembrane helix</keyword>
<sequence length="70" mass="7463">MFEGLFQPMHLLLILVIVLIVFGAGKLPDAAGALGRGIREFKQAANEPAKSDHLASGSRDDARSSGRDTK</sequence>
<reference evidence="11 12" key="1">
    <citation type="journal article" date="2012" name="ISME J.">
        <title>Nitrification expanded: discovery, physiology and genomics of a nitrite-oxidizing bacterium from the phylum Chloroflexi.</title>
        <authorList>
            <person name="Sorokin D.Y."/>
            <person name="Lucker S."/>
            <person name="Vejmelkova D."/>
            <person name="Kostrikina N.A."/>
            <person name="Kleerebezem R."/>
            <person name="Rijpstra W.I."/>
            <person name="Damste J.S."/>
            <person name="Le Paslier D."/>
            <person name="Muyzer G."/>
            <person name="Wagner M."/>
            <person name="van Loosdrecht M.C."/>
            <person name="Daims H."/>
        </authorList>
    </citation>
    <scope>NUCLEOTIDE SEQUENCE [LARGE SCALE GENOMIC DNA]</scope>
    <source>
        <strain evidence="12">none</strain>
    </source>
</reference>
<evidence type="ECO:0000256" key="8">
    <source>
        <dbReference type="ARBA" id="ARBA00023136"/>
    </source>
</evidence>
<comment type="similarity">
    <text evidence="9">Belongs to the TatA/E family.</text>
</comment>
<comment type="function">
    <text evidence="9">Part of the twin-arginine translocation (Tat) system that transports large folded proteins containing a characteristic twin-arginine motif in their signal peptide across membranes. TatA could form the protein-conducting channel of the Tat system.</text>
</comment>
<evidence type="ECO:0000256" key="9">
    <source>
        <dbReference type="HAMAP-Rule" id="MF_00236"/>
    </source>
</evidence>
<evidence type="ECO:0000256" key="2">
    <source>
        <dbReference type="ARBA" id="ARBA00022448"/>
    </source>
</evidence>
<dbReference type="GO" id="GO:0008320">
    <property type="term" value="F:protein transmembrane transporter activity"/>
    <property type="evidence" value="ECO:0007669"/>
    <property type="project" value="UniProtKB-UniRule"/>
</dbReference>
<dbReference type="HAMAP" id="MF_00236">
    <property type="entry name" value="TatA_E"/>
    <property type="match status" value="1"/>
</dbReference>
<dbReference type="Proteomes" id="UP000004221">
    <property type="component" value="Unassembled WGS sequence"/>
</dbReference>
<evidence type="ECO:0000256" key="7">
    <source>
        <dbReference type="ARBA" id="ARBA00023010"/>
    </source>
</evidence>
<dbReference type="AlphaFoldDB" id="I4ELS8"/>
<dbReference type="OrthoDB" id="166980at2"/>
<evidence type="ECO:0000256" key="5">
    <source>
        <dbReference type="ARBA" id="ARBA00022927"/>
    </source>
</evidence>
<dbReference type="NCBIfam" id="TIGR01411">
    <property type="entry name" value="tatAE"/>
    <property type="match status" value="1"/>
</dbReference>
<keyword evidence="5 9" id="KW-0653">Protein transport</keyword>
<evidence type="ECO:0000256" key="10">
    <source>
        <dbReference type="SAM" id="MobiDB-lite"/>
    </source>
</evidence>
<keyword evidence="7 9" id="KW-0811">Translocation</keyword>
<dbReference type="GO" id="GO:0043953">
    <property type="term" value="P:protein transport by the Tat complex"/>
    <property type="evidence" value="ECO:0007669"/>
    <property type="project" value="UniProtKB-UniRule"/>
</dbReference>
<dbReference type="InterPro" id="IPR003369">
    <property type="entry name" value="TatA/B/E"/>
</dbReference>
<dbReference type="PANTHER" id="PTHR42982:SF1">
    <property type="entry name" value="SEC-INDEPENDENT PROTEIN TRANSLOCASE PROTEIN TATA"/>
    <property type="match status" value="1"/>
</dbReference>
<dbReference type="RefSeq" id="WP_008480687.1">
    <property type="nucleotide sequence ID" value="NZ_CAGS01000477.1"/>
</dbReference>
<keyword evidence="3 9" id="KW-1003">Cell membrane</keyword>
<proteinExistence type="inferred from homology"/>
<dbReference type="Gene3D" id="1.20.5.3310">
    <property type="match status" value="1"/>
</dbReference>
<keyword evidence="4 9" id="KW-0812">Transmembrane</keyword>
<organism evidence="11 12">
    <name type="scientific">Nitrolancea hollandica Lb</name>
    <dbReference type="NCBI Taxonomy" id="1129897"/>
    <lineage>
        <taxon>Bacteria</taxon>
        <taxon>Pseudomonadati</taxon>
        <taxon>Thermomicrobiota</taxon>
        <taxon>Thermomicrobia</taxon>
        <taxon>Sphaerobacterales</taxon>
        <taxon>Sphaerobacterineae</taxon>
        <taxon>Sphaerobacteraceae</taxon>
        <taxon>Nitrolancea</taxon>
    </lineage>
</organism>
<comment type="caution">
    <text evidence="11">The sequence shown here is derived from an EMBL/GenBank/DDBJ whole genome shotgun (WGS) entry which is preliminary data.</text>
</comment>
<dbReference type="InterPro" id="IPR006312">
    <property type="entry name" value="TatA/E"/>
</dbReference>
<evidence type="ECO:0000256" key="1">
    <source>
        <dbReference type="ARBA" id="ARBA00004162"/>
    </source>
</evidence>
<dbReference type="PANTHER" id="PTHR42982">
    <property type="entry name" value="SEC-INDEPENDENT PROTEIN TRANSLOCASE PROTEIN TATA"/>
    <property type="match status" value="1"/>
</dbReference>
<keyword evidence="8 9" id="KW-0472">Membrane</keyword>
<evidence type="ECO:0000256" key="4">
    <source>
        <dbReference type="ARBA" id="ARBA00022692"/>
    </source>
</evidence>